<feature type="signal peptide" evidence="1">
    <location>
        <begin position="1"/>
        <end position="24"/>
    </location>
</feature>
<organism evidence="2 3">
    <name type="scientific">Nonomuraea maritima</name>
    <dbReference type="NCBI Taxonomy" id="683260"/>
    <lineage>
        <taxon>Bacteria</taxon>
        <taxon>Bacillati</taxon>
        <taxon>Actinomycetota</taxon>
        <taxon>Actinomycetes</taxon>
        <taxon>Streptosporangiales</taxon>
        <taxon>Streptosporangiaceae</taxon>
        <taxon>Nonomuraea</taxon>
    </lineage>
</organism>
<accession>A0A1G9K0X1</accession>
<dbReference type="AlphaFoldDB" id="A0A1G9K0X1"/>
<dbReference type="Proteomes" id="UP000198683">
    <property type="component" value="Unassembled WGS sequence"/>
</dbReference>
<evidence type="ECO:0008006" key="4">
    <source>
        <dbReference type="Google" id="ProtNLM"/>
    </source>
</evidence>
<keyword evidence="1" id="KW-0732">Signal</keyword>
<proteinExistence type="predicted"/>
<name>A0A1G9K0X1_9ACTN</name>
<evidence type="ECO:0000256" key="1">
    <source>
        <dbReference type="SAM" id="SignalP"/>
    </source>
</evidence>
<feature type="chain" id="PRO_5011649821" description="DUF2092 domain-containing protein" evidence="1">
    <location>
        <begin position="25"/>
        <end position="273"/>
    </location>
</feature>
<gene>
    <name evidence="2" type="ORF">SAMN05421874_12195</name>
</gene>
<evidence type="ECO:0000313" key="2">
    <source>
        <dbReference type="EMBL" id="SDL43439.1"/>
    </source>
</evidence>
<sequence>MKRTLAGVAVVAGLVQLPAAPALAAPKIDPVKALKAELVRGKAVDIVAAVKVDFGGGVSYTSAMDGTIGYGPGGEIASDISHTMTYSKAALTSLRKQGIDGDLRQAPVRMISAAGDDYVSGPLVDPALPQDATWVRYAGTDLPTSNLLLEVREPDTLKALLKHRSSYRDGVLKGSIKTDALAKASRSFASRFGKPKKVTKVSYTLWLSGTGLVERVSAKAALPSGDGSVRVESDTRYSTWGREATVLLPLRGDVIDRSELADRLPAKVPGIWG</sequence>
<reference evidence="2 3" key="1">
    <citation type="submission" date="2016-10" db="EMBL/GenBank/DDBJ databases">
        <authorList>
            <person name="de Groot N.N."/>
        </authorList>
    </citation>
    <scope>NUCLEOTIDE SEQUENCE [LARGE SCALE GENOMIC DNA]</scope>
    <source>
        <strain evidence="2 3">CGMCC 4.5681</strain>
    </source>
</reference>
<dbReference type="OrthoDB" id="3512790at2"/>
<dbReference type="STRING" id="683260.SAMN05421874_12195"/>
<dbReference type="EMBL" id="FNFB01000021">
    <property type="protein sequence ID" value="SDL43439.1"/>
    <property type="molecule type" value="Genomic_DNA"/>
</dbReference>
<evidence type="ECO:0000313" key="3">
    <source>
        <dbReference type="Proteomes" id="UP000198683"/>
    </source>
</evidence>
<protein>
    <recommendedName>
        <fullName evidence="4">DUF2092 domain-containing protein</fullName>
    </recommendedName>
</protein>
<dbReference type="RefSeq" id="WP_090770656.1">
    <property type="nucleotide sequence ID" value="NZ_FNFB01000021.1"/>
</dbReference>
<keyword evidence="3" id="KW-1185">Reference proteome</keyword>